<keyword evidence="1" id="KW-0456">Lyase</keyword>
<dbReference type="PROSITE" id="PS51554">
    <property type="entry name" value="PFL"/>
    <property type="match status" value="1"/>
</dbReference>
<dbReference type="CDD" id="cd01677">
    <property type="entry name" value="PFL2_DhaB_BssA"/>
    <property type="match status" value="1"/>
</dbReference>
<sequence>MSDVQTLEYKGKVVQFAPENPREAEIPADELHEHLQNPSTERTRRLKARCRWKHAAAGEFCEKGVTAGIERMRLLTESHWATRGEPEPIRRAHGLKNILDKSTLVLQTDEFIVGYHAEDPNMFPLYPELSYMAVQDYLKSKYSPQPAKEAQEIVDYWKPFSLQARCEPYFDPVDLRRGYQVSTIEGPVFASGYNSVIPPYETVLEDGLQARIALAEEKIEHARAEMEKFPWHAPSGLEWIDKIDNWKAMVIACKAVIAWARRHARLCKIVAEHFETDPKRKAELLEIADICQRMPAEPARGLKDAMQSKWFTFLICHAIERYASGFAQKEDSLLWPYYKASVIDKTFQPMEHKDAVELIEMERLKISEHGAGKSRAYREIFPGSNDLFILTLGGTNGDGSDACNDMTDAILEATKRIRTTEPSIVFRYSKKNRAKTLRWVFECIRDGLGYPSIKHNELGVQQMLEMAKYSRNGNGATPEEAHYWVNVLCMAPGLAGRRKAQKTRSEGGSAIFPAKLLEITLNNGYDWSYADMQMGPETGYAKDFKTFDELWEAFRKQYQYAIALAIRCKDVSRTMECRFLQMPFVSALDDGCMELGMDANALSEQPNGWHNPITSIVAGNSLVAIKKLIYDEKKYTMAQLMDALQANWEGYEEMRRDFKNAPKWGNDDDDADVLISRFYEEILGGEMMKNINYSGGPVKPTGQAVGLYMEVGSRTGPTPDGRFGGEAADDGGISPYSGTDKKGPTAVLRSVSKVQKNQKANLLNQRLSVPIMRSKHGFDIWHAYMDTWHELNIDHVQFNVVSTEEMKAAQREPEKHQDLIVRVSGFSARFVDIPTYGQNTIIARNEQNFNAQDLEFLNVEL</sequence>
<dbReference type="InterPro" id="IPR051215">
    <property type="entry name" value="GRE"/>
</dbReference>
<dbReference type="GO" id="GO:0018805">
    <property type="term" value="F:benzylsuccinate synthase activity"/>
    <property type="evidence" value="ECO:0007669"/>
    <property type="project" value="UniProtKB-EC"/>
</dbReference>
<name>A0A1H5T9P9_9RHOO</name>
<dbReference type="Gene3D" id="3.20.70.20">
    <property type="match status" value="1"/>
</dbReference>
<dbReference type="Pfam" id="PF02901">
    <property type="entry name" value="PFL-like"/>
    <property type="match status" value="1"/>
</dbReference>
<dbReference type="PANTHER" id="PTHR43641">
    <property type="entry name" value="FORMATE ACETYLTRANSFERASE 3-RELATED"/>
    <property type="match status" value="1"/>
</dbReference>
<keyword evidence="2" id="KW-1185">Reference proteome</keyword>
<evidence type="ECO:0000313" key="2">
    <source>
        <dbReference type="Proteomes" id="UP000185739"/>
    </source>
</evidence>
<dbReference type="Pfam" id="PF01228">
    <property type="entry name" value="Gly_radical"/>
    <property type="match status" value="1"/>
</dbReference>
<reference evidence="1 2" key="1">
    <citation type="submission" date="2016-12" db="EMBL/GenBank/DDBJ databases">
        <title>Complete genome sequence of Thauera chlorobenzoica, a Betaproteobacterium degrading haloaromatics anaerobically to CO2 and halides.</title>
        <authorList>
            <person name="Goris T."/>
            <person name="Mergelsberg M."/>
            <person name="Boll M."/>
        </authorList>
    </citation>
    <scope>NUCLEOTIDE SEQUENCE [LARGE SCALE GENOMIC DNA]</scope>
    <source>
        <strain evidence="1 2">3CB1</strain>
    </source>
</reference>
<dbReference type="InterPro" id="IPR001150">
    <property type="entry name" value="Gly_radical"/>
</dbReference>
<dbReference type="RefSeq" id="WP_075147766.1">
    <property type="nucleotide sequence ID" value="NZ_CP018839.1"/>
</dbReference>
<dbReference type="Proteomes" id="UP000185739">
    <property type="component" value="Chromosome"/>
</dbReference>
<accession>A0A1H5T9P9</accession>
<gene>
    <name evidence="1" type="ORF">Tchl_1405</name>
</gene>
<dbReference type="EC" id="4.1.99.11" evidence="1"/>
<dbReference type="OrthoDB" id="9803969at2"/>
<dbReference type="STRING" id="96773.Tchl_1405"/>
<dbReference type="PROSITE" id="PS51149">
    <property type="entry name" value="GLY_RADICAL_2"/>
    <property type="match status" value="1"/>
</dbReference>
<dbReference type="InterPro" id="IPR004184">
    <property type="entry name" value="PFL_dom"/>
</dbReference>
<dbReference type="EMBL" id="CP018839">
    <property type="protein sequence ID" value="APR04264.1"/>
    <property type="molecule type" value="Genomic_DNA"/>
</dbReference>
<evidence type="ECO:0000313" key="1">
    <source>
        <dbReference type="EMBL" id="APR04264.1"/>
    </source>
</evidence>
<dbReference type="GO" id="GO:0005829">
    <property type="term" value="C:cytosol"/>
    <property type="evidence" value="ECO:0007669"/>
    <property type="project" value="TreeGrafter"/>
</dbReference>
<protein>
    <submittedName>
        <fullName evidence="1">Benzylsuccinate synthase alpha subunit BssA</fullName>
        <ecNumber evidence="1">4.1.99.11</ecNumber>
    </submittedName>
</protein>
<organism evidence="1 2">
    <name type="scientific">Thauera chlorobenzoica</name>
    <dbReference type="NCBI Taxonomy" id="96773"/>
    <lineage>
        <taxon>Bacteria</taxon>
        <taxon>Pseudomonadati</taxon>
        <taxon>Pseudomonadota</taxon>
        <taxon>Betaproteobacteria</taxon>
        <taxon>Rhodocyclales</taxon>
        <taxon>Zoogloeaceae</taxon>
        <taxon>Thauera</taxon>
    </lineage>
</organism>
<dbReference type="PANTHER" id="PTHR43641:SF2">
    <property type="entry name" value="DEHYDRATASE YBIW-RELATED"/>
    <property type="match status" value="1"/>
</dbReference>
<dbReference type="AlphaFoldDB" id="A0A1H5T9P9"/>
<proteinExistence type="predicted"/>
<dbReference type="SUPFAM" id="SSF51998">
    <property type="entry name" value="PFL-like glycyl radical enzymes"/>
    <property type="match status" value="1"/>
</dbReference>
<dbReference type="KEGG" id="tcl:Tchl_1405"/>